<protein>
    <submittedName>
        <fullName evidence="2">Uncharacterized protein</fullName>
    </submittedName>
</protein>
<reference evidence="2 3" key="1">
    <citation type="submission" date="2018-01" db="EMBL/GenBank/DDBJ databases">
        <authorList>
            <person name="Gaut B.S."/>
            <person name="Morton B.R."/>
            <person name="Clegg M.T."/>
            <person name="Duvall M.R."/>
        </authorList>
    </citation>
    <scope>NUCLEOTIDE SEQUENCE [LARGE SCALE GENOMIC DNA]</scope>
    <source>
        <strain evidence="2">Cupriavidus taiwanensis LMG 19425</strain>
        <plasmid evidence="3">Plasmid ii</plasmid>
    </source>
</reference>
<dbReference type="Proteomes" id="UP000255505">
    <property type="component" value="Plasmid II"/>
</dbReference>
<feature type="compositionally biased region" description="Basic residues" evidence="1">
    <location>
        <begin position="63"/>
        <end position="74"/>
    </location>
</feature>
<accession>A0A375IME2</accession>
<evidence type="ECO:0000256" key="1">
    <source>
        <dbReference type="SAM" id="MobiDB-lite"/>
    </source>
</evidence>
<name>A0A375IME2_9BURK</name>
<feature type="compositionally biased region" description="Basic and acidic residues" evidence="1">
    <location>
        <begin position="50"/>
        <end position="62"/>
    </location>
</feature>
<feature type="region of interest" description="Disordered" evidence="1">
    <location>
        <begin position="42"/>
        <end position="89"/>
    </location>
</feature>
<evidence type="ECO:0000313" key="2">
    <source>
        <dbReference type="EMBL" id="SPK75707.1"/>
    </source>
</evidence>
<dbReference type="EMBL" id="LT991977">
    <property type="protein sequence ID" value="SPK75707.1"/>
    <property type="molecule type" value="Genomic_DNA"/>
</dbReference>
<sequence>MSRASAKDFLFRWFSPLPRVRERGGGEGRRINEVNRITACASTSSPESFEEQKKPAIADGRHQAHSRWRLRPRRASPPPDSVGAGPRLNVHHRDGAAFVHPDWSVRGMRGVGGWL</sequence>
<proteinExistence type="predicted"/>
<gene>
    <name evidence="2" type="ORF">CT19425_MP60083</name>
</gene>
<evidence type="ECO:0000313" key="3">
    <source>
        <dbReference type="Proteomes" id="UP000255505"/>
    </source>
</evidence>
<dbReference type="AlphaFoldDB" id="A0A375IME2"/>
<geneLocation type="plasmid" evidence="2">
    <name>II</name>
</geneLocation>
<organism evidence="2 3">
    <name type="scientific">Cupriavidus taiwanensis</name>
    <dbReference type="NCBI Taxonomy" id="164546"/>
    <lineage>
        <taxon>Bacteria</taxon>
        <taxon>Pseudomonadati</taxon>
        <taxon>Pseudomonadota</taxon>
        <taxon>Betaproteobacteria</taxon>
        <taxon>Burkholderiales</taxon>
        <taxon>Burkholderiaceae</taxon>
        <taxon>Cupriavidus</taxon>
    </lineage>
</organism>
<keyword evidence="2" id="KW-0614">Plasmid</keyword>